<evidence type="ECO:0000256" key="1">
    <source>
        <dbReference type="SAM" id="MobiDB-lite"/>
    </source>
</evidence>
<feature type="non-terminal residue" evidence="2">
    <location>
        <position position="42"/>
    </location>
</feature>
<organism evidence="2">
    <name type="scientific">uncultured Thermomicrobiales bacterium</name>
    <dbReference type="NCBI Taxonomy" id="1645740"/>
    <lineage>
        <taxon>Bacteria</taxon>
        <taxon>Pseudomonadati</taxon>
        <taxon>Thermomicrobiota</taxon>
        <taxon>Thermomicrobia</taxon>
        <taxon>Thermomicrobiales</taxon>
        <taxon>environmental samples</taxon>
    </lineage>
</organism>
<dbReference type="EMBL" id="CADCWI010000092">
    <property type="protein sequence ID" value="CAA9560351.1"/>
    <property type="molecule type" value="Genomic_DNA"/>
</dbReference>
<reference evidence="2" key="1">
    <citation type="submission" date="2020-02" db="EMBL/GenBank/DDBJ databases">
        <authorList>
            <person name="Meier V. D."/>
        </authorList>
    </citation>
    <scope>NUCLEOTIDE SEQUENCE</scope>
    <source>
        <strain evidence="2">AVDCRST_MAG43</strain>
    </source>
</reference>
<sequence length="42" mass="4430">APGDRARQIDPGSGGSYSRNGPIREPGPPRSQEVPDDSRSPL</sequence>
<accession>A0A6J4UWY6</accession>
<proteinExistence type="predicted"/>
<protein>
    <submittedName>
        <fullName evidence="2">Uncharacterized protein</fullName>
    </submittedName>
</protein>
<name>A0A6J4UWY6_9BACT</name>
<evidence type="ECO:0000313" key="2">
    <source>
        <dbReference type="EMBL" id="CAA9560351.1"/>
    </source>
</evidence>
<gene>
    <name evidence="2" type="ORF">AVDCRST_MAG43-1917</name>
</gene>
<dbReference type="AlphaFoldDB" id="A0A6J4UWY6"/>
<feature type="region of interest" description="Disordered" evidence="1">
    <location>
        <begin position="1"/>
        <end position="42"/>
    </location>
</feature>
<feature type="non-terminal residue" evidence="2">
    <location>
        <position position="1"/>
    </location>
</feature>